<reference evidence="2 3" key="1">
    <citation type="submission" date="2019-05" db="EMBL/GenBank/DDBJ databases">
        <title>Another draft genome of Portunus trituberculatus and its Hox gene families provides insights of decapod evolution.</title>
        <authorList>
            <person name="Jeong J.-H."/>
            <person name="Song I."/>
            <person name="Kim S."/>
            <person name="Choi T."/>
            <person name="Kim D."/>
            <person name="Ryu S."/>
            <person name="Kim W."/>
        </authorList>
    </citation>
    <scope>NUCLEOTIDE SEQUENCE [LARGE SCALE GENOMIC DNA]</scope>
    <source>
        <tissue evidence="2">Muscle</tissue>
    </source>
</reference>
<gene>
    <name evidence="2" type="primary">Sp7</name>
    <name evidence="2" type="ORF">E2C01_060602</name>
</gene>
<dbReference type="SUPFAM" id="SSF57667">
    <property type="entry name" value="beta-beta-alpha zinc fingers"/>
    <property type="match status" value="1"/>
</dbReference>
<dbReference type="Gene3D" id="3.30.160.60">
    <property type="entry name" value="Classic Zinc Finger"/>
    <property type="match status" value="1"/>
</dbReference>
<keyword evidence="1" id="KW-0472">Membrane</keyword>
<keyword evidence="3" id="KW-1185">Reference proteome</keyword>
<evidence type="ECO:0000256" key="1">
    <source>
        <dbReference type="SAM" id="Phobius"/>
    </source>
</evidence>
<evidence type="ECO:0000313" key="3">
    <source>
        <dbReference type="Proteomes" id="UP000324222"/>
    </source>
</evidence>
<keyword evidence="1" id="KW-0812">Transmembrane</keyword>
<dbReference type="Proteomes" id="UP000324222">
    <property type="component" value="Unassembled WGS sequence"/>
</dbReference>
<organism evidence="2 3">
    <name type="scientific">Portunus trituberculatus</name>
    <name type="common">Swimming crab</name>
    <name type="synonym">Neptunus trituberculatus</name>
    <dbReference type="NCBI Taxonomy" id="210409"/>
    <lineage>
        <taxon>Eukaryota</taxon>
        <taxon>Metazoa</taxon>
        <taxon>Ecdysozoa</taxon>
        <taxon>Arthropoda</taxon>
        <taxon>Crustacea</taxon>
        <taxon>Multicrustacea</taxon>
        <taxon>Malacostraca</taxon>
        <taxon>Eumalacostraca</taxon>
        <taxon>Eucarida</taxon>
        <taxon>Decapoda</taxon>
        <taxon>Pleocyemata</taxon>
        <taxon>Brachyura</taxon>
        <taxon>Eubrachyura</taxon>
        <taxon>Portunoidea</taxon>
        <taxon>Portunidae</taxon>
        <taxon>Portuninae</taxon>
        <taxon>Portunus</taxon>
    </lineage>
</organism>
<feature type="transmembrane region" description="Helical" evidence="1">
    <location>
        <begin position="74"/>
        <end position="96"/>
    </location>
</feature>
<dbReference type="AlphaFoldDB" id="A0A5B7HCJ6"/>
<keyword evidence="1" id="KW-1133">Transmembrane helix</keyword>
<comment type="caution">
    <text evidence="2">The sequence shown here is derived from an EMBL/GenBank/DDBJ whole genome shotgun (WGS) entry which is preliminary data.</text>
</comment>
<accession>A0A5B7HCJ6</accession>
<sequence length="99" mass="11552">MLPGSRAIVQLISHLRSLIRLHAGERPYVCDLWAFTQSSRLNSDQRNVHVDGHTQVKKEKEEEKCTSERKIKTCLLLMCVLCIWLLVAYLLFFFVYSLL</sequence>
<name>A0A5B7HCJ6_PORTR</name>
<protein>
    <submittedName>
        <fullName evidence="2">Transcription factor Sp7</fullName>
    </submittedName>
</protein>
<dbReference type="InterPro" id="IPR036236">
    <property type="entry name" value="Znf_C2H2_sf"/>
</dbReference>
<evidence type="ECO:0000313" key="2">
    <source>
        <dbReference type="EMBL" id="MPC66454.1"/>
    </source>
</evidence>
<proteinExistence type="predicted"/>
<dbReference type="EMBL" id="VSRR010024782">
    <property type="protein sequence ID" value="MPC66454.1"/>
    <property type="molecule type" value="Genomic_DNA"/>
</dbReference>